<evidence type="ECO:0000256" key="1">
    <source>
        <dbReference type="SAM" id="MobiDB-lite"/>
    </source>
</evidence>
<sequence>MAGSESLSWRSGDGVTVLTEPKPGKVMRAGKDLVQELAVQLEVFHFEAAGESPERDRQKLEHMVGTSRSVRASRALQAIESPS</sequence>
<comment type="caution">
    <text evidence="2">The sequence shown here is derived from an EMBL/GenBank/DDBJ whole genome shotgun (WGS) entry which is preliminary data.</text>
</comment>
<protein>
    <submittedName>
        <fullName evidence="2">Uncharacterized protein</fullName>
    </submittedName>
</protein>
<evidence type="ECO:0000313" key="2">
    <source>
        <dbReference type="EMBL" id="KAK1931217.1"/>
    </source>
</evidence>
<reference evidence="2" key="1">
    <citation type="submission" date="2023-08" db="EMBL/GenBank/DDBJ databases">
        <title>Reference Genome Resource for the Citrus Pathogen Phytophthora citrophthora.</title>
        <authorList>
            <person name="Moller H."/>
            <person name="Coetzee B."/>
            <person name="Rose L.J."/>
            <person name="Van Niekerk J.M."/>
        </authorList>
    </citation>
    <scope>NUCLEOTIDE SEQUENCE</scope>
    <source>
        <strain evidence="2">STE-U-9442</strain>
    </source>
</reference>
<name>A0AAD9G3B8_9STRA</name>
<keyword evidence="3" id="KW-1185">Reference proteome</keyword>
<dbReference type="Proteomes" id="UP001259832">
    <property type="component" value="Unassembled WGS sequence"/>
</dbReference>
<gene>
    <name evidence="2" type="ORF">P3T76_013406</name>
</gene>
<dbReference type="EMBL" id="JASMQC010000035">
    <property type="protein sequence ID" value="KAK1931217.1"/>
    <property type="molecule type" value="Genomic_DNA"/>
</dbReference>
<accession>A0AAD9G3B8</accession>
<evidence type="ECO:0000313" key="3">
    <source>
        <dbReference type="Proteomes" id="UP001259832"/>
    </source>
</evidence>
<dbReference type="AlphaFoldDB" id="A0AAD9G3B8"/>
<organism evidence="2 3">
    <name type="scientific">Phytophthora citrophthora</name>
    <dbReference type="NCBI Taxonomy" id="4793"/>
    <lineage>
        <taxon>Eukaryota</taxon>
        <taxon>Sar</taxon>
        <taxon>Stramenopiles</taxon>
        <taxon>Oomycota</taxon>
        <taxon>Peronosporomycetes</taxon>
        <taxon>Peronosporales</taxon>
        <taxon>Peronosporaceae</taxon>
        <taxon>Phytophthora</taxon>
    </lineage>
</organism>
<feature type="region of interest" description="Disordered" evidence="1">
    <location>
        <begin position="1"/>
        <end position="21"/>
    </location>
</feature>
<proteinExistence type="predicted"/>